<feature type="transmembrane region" description="Helical" evidence="6">
    <location>
        <begin position="195"/>
        <end position="221"/>
    </location>
</feature>
<name>A0ABN1L9Q0_9GAMM</name>
<dbReference type="InterPro" id="IPR004477">
    <property type="entry name" value="ComEC_N"/>
</dbReference>
<dbReference type="InterPro" id="IPR052159">
    <property type="entry name" value="Competence_DNA_uptake"/>
</dbReference>
<evidence type="ECO:0000256" key="3">
    <source>
        <dbReference type="ARBA" id="ARBA00022692"/>
    </source>
</evidence>
<dbReference type="PANTHER" id="PTHR30619:SF1">
    <property type="entry name" value="RECOMBINATION PROTEIN 2"/>
    <property type="match status" value="1"/>
</dbReference>
<dbReference type="PANTHER" id="PTHR30619">
    <property type="entry name" value="DNA INTERNALIZATION/COMPETENCE PROTEIN COMEC/REC2"/>
    <property type="match status" value="1"/>
</dbReference>
<keyword evidence="4 6" id="KW-1133">Transmembrane helix</keyword>
<evidence type="ECO:0000256" key="6">
    <source>
        <dbReference type="SAM" id="Phobius"/>
    </source>
</evidence>
<dbReference type="NCBIfam" id="TIGR00360">
    <property type="entry name" value="ComEC_N-term"/>
    <property type="match status" value="1"/>
</dbReference>
<keyword evidence="2" id="KW-1003">Cell membrane</keyword>
<feature type="transmembrane region" description="Helical" evidence="6">
    <location>
        <begin position="242"/>
        <end position="260"/>
    </location>
</feature>
<dbReference type="SUPFAM" id="SSF56281">
    <property type="entry name" value="Metallo-hydrolase/oxidoreductase"/>
    <property type="match status" value="1"/>
</dbReference>
<sequence length="784" mass="87928">MMHDKQSMLIQAEILNLQQPSQVNELQKNNLTQSGKQRLSKSPARKLNVKVLNVNGTTLQQHFIARLSLANEKINMFNPLAQGQVIELTVKLKPAHGLANLGGFNYQMWLKSQNIAATGYVTAPKKIVSQTYNTNPAAYQLSGNASFRQQLFTQYKSLLPEHQLSPLLLALGFGERSELTPEHWQLLQATGTGHLIAISGLHIGLVASSGFFMVMFIIRILPQRALLSLGANSIGFQQRNSRYLAVGFSVLLAFFYGYLAGFSLPTQRALVMLLLYWLSRLCFIKLSLIRWVLMTLFVLVMISPFSLFTASFWLSVYAVVIIFFTLWRFRYYLQGGHSFIRFVKGLVVIQLSLTLLILPVAAVFFQKVSTVALFANLLAVPWMSLFTIPLTLLSVVVMLIESFFAVFFVEPVSYQFSKGLISLSTDSLAFLWQWLSYLADVNYSTINVSLTEQILIILCGGLALWFMFFSRTGSRPRLFIYATLLVSVVCYRFLFTPLLNKAEAAQHNQQPWQVIMFDVGQGLSLLLQRNQHAILYDTGAAYPSGFNMSEAVILPYLQYANISVLDKVILSHSDNDHAGGLLSLSQGVAIKQLVTNDAGIAEQFNDAKNNHTQAVVREPTTVKKIASCHQGSSFSWQGLRFDILSPLASIHNTKQSNDNSCVILISDGRVRVLLTGDISNKVEKQLLQQYPKLNTQILVAPHHGSKTSSSQSFLQQLSPEISLVSAGFLNRWHMPVNEVVERYQDINSPLLNTAISGQIIVTIYKDDITVQSYREHLRPFWFAN</sequence>
<keyword evidence="3 6" id="KW-0812">Transmembrane</keyword>
<gene>
    <name evidence="8" type="ORF">GCM10009111_28260</name>
</gene>
<comment type="caution">
    <text evidence="8">The sequence shown here is derived from an EMBL/GenBank/DDBJ whole genome shotgun (WGS) entry which is preliminary data.</text>
</comment>
<proteinExistence type="predicted"/>
<feature type="transmembrane region" description="Helical" evidence="6">
    <location>
        <begin position="478"/>
        <end position="499"/>
    </location>
</feature>
<dbReference type="Proteomes" id="UP001500021">
    <property type="component" value="Unassembled WGS sequence"/>
</dbReference>
<dbReference type="InterPro" id="IPR001279">
    <property type="entry name" value="Metallo-B-lactamas"/>
</dbReference>
<evidence type="ECO:0000313" key="9">
    <source>
        <dbReference type="Proteomes" id="UP001500021"/>
    </source>
</evidence>
<dbReference type="InterPro" id="IPR036866">
    <property type="entry name" value="RibonucZ/Hydroxyglut_hydro"/>
</dbReference>
<dbReference type="InterPro" id="IPR035681">
    <property type="entry name" value="ComA-like_MBL"/>
</dbReference>
<feature type="domain" description="Metallo-beta-lactamase" evidence="7">
    <location>
        <begin position="521"/>
        <end position="728"/>
    </location>
</feature>
<dbReference type="EMBL" id="BAAAFA010000010">
    <property type="protein sequence ID" value="GAA0821378.1"/>
    <property type="molecule type" value="Genomic_DNA"/>
</dbReference>
<evidence type="ECO:0000256" key="4">
    <source>
        <dbReference type="ARBA" id="ARBA00022989"/>
    </source>
</evidence>
<comment type="subcellular location">
    <subcellularLocation>
        <location evidence="1">Cell membrane</location>
        <topology evidence="1">Multi-pass membrane protein</topology>
    </subcellularLocation>
</comment>
<protein>
    <submittedName>
        <fullName evidence="8">DNA internalization-related competence protein ComEC/Rec2</fullName>
    </submittedName>
</protein>
<organism evidence="8 9">
    <name type="scientific">Colwellia asteriadis</name>
    <dbReference type="NCBI Taxonomy" id="517723"/>
    <lineage>
        <taxon>Bacteria</taxon>
        <taxon>Pseudomonadati</taxon>
        <taxon>Pseudomonadota</taxon>
        <taxon>Gammaproteobacteria</taxon>
        <taxon>Alteromonadales</taxon>
        <taxon>Colwelliaceae</taxon>
        <taxon>Colwellia</taxon>
    </lineage>
</organism>
<dbReference type="InterPro" id="IPR025405">
    <property type="entry name" value="DUF4131"/>
</dbReference>
<feature type="transmembrane region" description="Helical" evidence="6">
    <location>
        <begin position="314"/>
        <end position="333"/>
    </location>
</feature>
<feature type="transmembrane region" description="Helical" evidence="6">
    <location>
        <begin position="291"/>
        <end position="308"/>
    </location>
</feature>
<dbReference type="SMART" id="SM00849">
    <property type="entry name" value="Lactamase_B"/>
    <property type="match status" value="1"/>
</dbReference>
<accession>A0ABN1L9Q0</accession>
<evidence type="ECO:0000259" key="7">
    <source>
        <dbReference type="SMART" id="SM00849"/>
    </source>
</evidence>
<feature type="transmembrane region" description="Helical" evidence="6">
    <location>
        <begin position="385"/>
        <end position="408"/>
    </location>
</feature>
<dbReference type="Pfam" id="PF00753">
    <property type="entry name" value="Lactamase_B"/>
    <property type="match status" value="1"/>
</dbReference>
<reference evidence="8 9" key="1">
    <citation type="journal article" date="2019" name="Int. J. Syst. Evol. Microbiol.">
        <title>The Global Catalogue of Microorganisms (GCM) 10K type strain sequencing project: providing services to taxonomists for standard genome sequencing and annotation.</title>
        <authorList>
            <consortium name="The Broad Institute Genomics Platform"/>
            <consortium name="The Broad Institute Genome Sequencing Center for Infectious Disease"/>
            <person name="Wu L."/>
            <person name="Ma J."/>
        </authorList>
    </citation>
    <scope>NUCLEOTIDE SEQUENCE [LARGE SCALE GENOMIC DNA]</scope>
    <source>
        <strain evidence="8 9">JCM 15608</strain>
    </source>
</reference>
<evidence type="ECO:0000256" key="5">
    <source>
        <dbReference type="ARBA" id="ARBA00023136"/>
    </source>
</evidence>
<feature type="transmembrane region" description="Helical" evidence="6">
    <location>
        <begin position="445"/>
        <end position="466"/>
    </location>
</feature>
<dbReference type="NCBIfam" id="TIGR00361">
    <property type="entry name" value="ComEC_Rec2"/>
    <property type="match status" value="1"/>
</dbReference>
<dbReference type="Pfam" id="PF13567">
    <property type="entry name" value="DUF4131"/>
    <property type="match status" value="1"/>
</dbReference>
<keyword evidence="5 6" id="KW-0472">Membrane</keyword>
<dbReference type="Pfam" id="PF03772">
    <property type="entry name" value="Competence"/>
    <property type="match status" value="1"/>
</dbReference>
<dbReference type="Gene3D" id="3.60.15.10">
    <property type="entry name" value="Ribonuclease Z/Hydroxyacylglutathione hydrolase-like"/>
    <property type="match status" value="1"/>
</dbReference>
<dbReference type="CDD" id="cd07731">
    <property type="entry name" value="ComA-like_MBL-fold"/>
    <property type="match status" value="1"/>
</dbReference>
<evidence type="ECO:0000256" key="1">
    <source>
        <dbReference type="ARBA" id="ARBA00004651"/>
    </source>
</evidence>
<evidence type="ECO:0000256" key="2">
    <source>
        <dbReference type="ARBA" id="ARBA00022475"/>
    </source>
</evidence>
<keyword evidence="9" id="KW-1185">Reference proteome</keyword>
<dbReference type="InterPro" id="IPR004797">
    <property type="entry name" value="Competence_ComEC/Rec2"/>
</dbReference>
<evidence type="ECO:0000313" key="8">
    <source>
        <dbReference type="EMBL" id="GAA0821378.1"/>
    </source>
</evidence>
<feature type="transmembrane region" description="Helical" evidence="6">
    <location>
        <begin position="345"/>
        <end position="365"/>
    </location>
</feature>